<dbReference type="RefSeq" id="WP_306000517.1">
    <property type="nucleotide sequence ID" value="NZ_JASNFN010000018.1"/>
</dbReference>
<feature type="transmembrane region" description="Helical" evidence="1">
    <location>
        <begin position="27"/>
        <end position="47"/>
    </location>
</feature>
<proteinExistence type="predicted"/>
<organism evidence="2 3">
    <name type="scientific">Blastococcus carthaginiensis</name>
    <dbReference type="NCBI Taxonomy" id="3050034"/>
    <lineage>
        <taxon>Bacteria</taxon>
        <taxon>Bacillati</taxon>
        <taxon>Actinomycetota</taxon>
        <taxon>Actinomycetes</taxon>
        <taxon>Geodermatophilales</taxon>
        <taxon>Geodermatophilaceae</taxon>
        <taxon>Blastococcus</taxon>
    </lineage>
</organism>
<dbReference type="EMBL" id="JASNFN010000018">
    <property type="protein sequence ID" value="MDP5183909.1"/>
    <property type="molecule type" value="Genomic_DNA"/>
</dbReference>
<keyword evidence="1" id="KW-0812">Transmembrane</keyword>
<comment type="caution">
    <text evidence="2">The sequence shown here is derived from an EMBL/GenBank/DDBJ whole genome shotgun (WGS) entry which is preliminary data.</text>
</comment>
<name>A0ABT9IFJ7_9ACTN</name>
<dbReference type="Proteomes" id="UP001233673">
    <property type="component" value="Unassembled WGS sequence"/>
</dbReference>
<accession>A0ABT9IFJ7</accession>
<protein>
    <submittedName>
        <fullName evidence="2">Uncharacterized protein</fullName>
    </submittedName>
</protein>
<evidence type="ECO:0000313" key="2">
    <source>
        <dbReference type="EMBL" id="MDP5183909.1"/>
    </source>
</evidence>
<keyword evidence="1" id="KW-1133">Transmembrane helix</keyword>
<keyword evidence="3" id="KW-1185">Reference proteome</keyword>
<keyword evidence="1" id="KW-0472">Membrane</keyword>
<gene>
    <name evidence="2" type="ORF">QOZ88_14820</name>
</gene>
<evidence type="ECO:0000256" key="1">
    <source>
        <dbReference type="SAM" id="Phobius"/>
    </source>
</evidence>
<evidence type="ECO:0000313" key="3">
    <source>
        <dbReference type="Proteomes" id="UP001233673"/>
    </source>
</evidence>
<sequence>MGAEGWQHVRPFSVEGVAVLDWIAPQLPWWVTGPGVGVCVVALYGLINARLGVSGGLAGDHRAGRGLS</sequence>
<reference evidence="3" key="1">
    <citation type="submission" date="2023-05" db="EMBL/GenBank/DDBJ databases">
        <title>Draft genome of Pseudofrankia sp. BMG5.37.</title>
        <authorList>
            <person name="Gtari M."/>
            <person name="Ghodhbane F."/>
            <person name="Sbissi I."/>
        </authorList>
    </citation>
    <scope>NUCLEOTIDE SEQUENCE [LARGE SCALE GENOMIC DNA]</scope>
    <source>
        <strain evidence="3">BMG 814</strain>
    </source>
</reference>